<feature type="transmembrane region" description="Helical" evidence="2">
    <location>
        <begin position="6"/>
        <end position="27"/>
    </location>
</feature>
<protein>
    <submittedName>
        <fullName evidence="3">Uncharacterized protein</fullName>
    </submittedName>
</protein>
<feature type="transmembrane region" description="Helical" evidence="2">
    <location>
        <begin position="39"/>
        <end position="59"/>
    </location>
</feature>
<sequence>MQVFGLDPIVAAVLITTVGVTLQNVLGWLKNQDGFDPRLVASSALIAFVISLQMVIPVIENIPEDIEQIAKFQILIVAIASIAGIDALGKNGIKAVLKGRNKKEPQDGFFDNNEGDFDDSDRPTEVPPGKG</sequence>
<evidence type="ECO:0000313" key="3">
    <source>
        <dbReference type="EMBL" id="KKN76238.1"/>
    </source>
</evidence>
<evidence type="ECO:0000256" key="2">
    <source>
        <dbReference type="SAM" id="Phobius"/>
    </source>
</evidence>
<comment type="caution">
    <text evidence="3">The sequence shown here is derived from an EMBL/GenBank/DDBJ whole genome shotgun (WGS) entry which is preliminary data.</text>
</comment>
<dbReference type="EMBL" id="LAZR01000298">
    <property type="protein sequence ID" value="KKN76238.1"/>
    <property type="molecule type" value="Genomic_DNA"/>
</dbReference>
<keyword evidence="2" id="KW-0812">Transmembrane</keyword>
<accession>A0A0F9WDD0</accession>
<proteinExistence type="predicted"/>
<feature type="region of interest" description="Disordered" evidence="1">
    <location>
        <begin position="103"/>
        <end position="131"/>
    </location>
</feature>
<reference evidence="3" key="1">
    <citation type="journal article" date="2015" name="Nature">
        <title>Complex archaea that bridge the gap between prokaryotes and eukaryotes.</title>
        <authorList>
            <person name="Spang A."/>
            <person name="Saw J.H."/>
            <person name="Jorgensen S.L."/>
            <person name="Zaremba-Niedzwiedzka K."/>
            <person name="Martijn J."/>
            <person name="Lind A.E."/>
            <person name="van Eijk R."/>
            <person name="Schleper C."/>
            <person name="Guy L."/>
            <person name="Ettema T.J."/>
        </authorList>
    </citation>
    <scope>NUCLEOTIDE SEQUENCE</scope>
</reference>
<name>A0A0F9WDD0_9ZZZZ</name>
<feature type="transmembrane region" description="Helical" evidence="2">
    <location>
        <begin position="71"/>
        <end position="89"/>
    </location>
</feature>
<gene>
    <name evidence="3" type="ORF">LCGC14_0372640</name>
</gene>
<organism evidence="3">
    <name type="scientific">marine sediment metagenome</name>
    <dbReference type="NCBI Taxonomy" id="412755"/>
    <lineage>
        <taxon>unclassified sequences</taxon>
        <taxon>metagenomes</taxon>
        <taxon>ecological metagenomes</taxon>
    </lineage>
</organism>
<evidence type="ECO:0000256" key="1">
    <source>
        <dbReference type="SAM" id="MobiDB-lite"/>
    </source>
</evidence>
<keyword evidence="2" id="KW-0472">Membrane</keyword>
<dbReference type="AlphaFoldDB" id="A0A0F9WDD0"/>
<keyword evidence="2" id="KW-1133">Transmembrane helix</keyword>